<evidence type="ECO:0000259" key="2">
    <source>
        <dbReference type="Pfam" id="PF03468"/>
    </source>
</evidence>
<proteinExistence type="predicted"/>
<dbReference type="PANTHER" id="PTHR21596">
    <property type="entry name" value="RIBONUCLEASE P SUBUNIT P38"/>
    <property type="match status" value="1"/>
</dbReference>
<dbReference type="Pfam" id="PF03468">
    <property type="entry name" value="XS"/>
    <property type="match status" value="1"/>
</dbReference>
<dbReference type="PANTHER" id="PTHR21596:SF3">
    <property type="entry name" value="FACTOR OF DNA METHYLATION 1-RELATED"/>
    <property type="match status" value="1"/>
</dbReference>
<dbReference type="InterPro" id="IPR045177">
    <property type="entry name" value="FDM1-5/IDN2"/>
</dbReference>
<feature type="coiled-coil region" evidence="1">
    <location>
        <begin position="205"/>
        <end position="239"/>
    </location>
</feature>
<dbReference type="GO" id="GO:0080188">
    <property type="term" value="P:gene silencing by siRNA-directed DNA methylation"/>
    <property type="evidence" value="ECO:0007669"/>
    <property type="project" value="InterPro"/>
</dbReference>
<sequence>MSPGAARGSGLYIYISLSSELGRTETFLEPYLSLHRSTCCTFSRSTPPSRRGFALISVMHARQIGESNRNGKVKANHRALAKYLTMDMADGANQSLQPVISNQELRSKPEEDERFVWPWMGILVNIPMGTKDGRYVRESGIRLKEQLSEFNPLKIQPLWNSKGYTGNAIVKFRDDWPGGYLRNNGDLKSVSALAKEESEKNGKLVADLTNRVEVTNTRLQELECRYNECTLSLNQMMEQRDRLHCAYNEEMRKMQSFARDQSDHILKQNEDLRVQLESKKKELDLKSEEVEKLRNLLMKR</sequence>
<name>A0A843W5N2_COLES</name>
<dbReference type="Gene3D" id="3.30.70.2890">
    <property type="entry name" value="XS domain"/>
    <property type="match status" value="2"/>
</dbReference>
<feature type="domain" description="XS" evidence="2">
    <location>
        <begin position="112"/>
        <end position="178"/>
    </location>
</feature>
<evidence type="ECO:0000313" key="4">
    <source>
        <dbReference type="Proteomes" id="UP000652761"/>
    </source>
</evidence>
<dbReference type="Proteomes" id="UP000652761">
    <property type="component" value="Unassembled WGS sequence"/>
</dbReference>
<organism evidence="3 4">
    <name type="scientific">Colocasia esculenta</name>
    <name type="common">Wild taro</name>
    <name type="synonym">Arum esculentum</name>
    <dbReference type="NCBI Taxonomy" id="4460"/>
    <lineage>
        <taxon>Eukaryota</taxon>
        <taxon>Viridiplantae</taxon>
        <taxon>Streptophyta</taxon>
        <taxon>Embryophyta</taxon>
        <taxon>Tracheophyta</taxon>
        <taxon>Spermatophyta</taxon>
        <taxon>Magnoliopsida</taxon>
        <taxon>Liliopsida</taxon>
        <taxon>Araceae</taxon>
        <taxon>Aroideae</taxon>
        <taxon>Colocasieae</taxon>
        <taxon>Colocasia</taxon>
    </lineage>
</organism>
<accession>A0A843W5N2</accession>
<dbReference type="OrthoDB" id="1892195at2759"/>
<protein>
    <recommendedName>
        <fullName evidence="2">XS domain-containing protein</fullName>
    </recommendedName>
</protein>
<dbReference type="InterPro" id="IPR005380">
    <property type="entry name" value="XS_domain"/>
</dbReference>
<keyword evidence="1" id="KW-0175">Coiled coil</keyword>
<dbReference type="AlphaFoldDB" id="A0A843W5N2"/>
<dbReference type="EMBL" id="NMUH01002367">
    <property type="protein sequence ID" value="MQL99543.1"/>
    <property type="molecule type" value="Genomic_DNA"/>
</dbReference>
<reference evidence="3" key="1">
    <citation type="submission" date="2017-07" db="EMBL/GenBank/DDBJ databases">
        <title>Taro Niue Genome Assembly and Annotation.</title>
        <authorList>
            <person name="Atibalentja N."/>
            <person name="Keating K."/>
            <person name="Fields C.J."/>
        </authorList>
    </citation>
    <scope>NUCLEOTIDE SEQUENCE</scope>
    <source>
        <strain evidence="3">Niue_2</strain>
        <tissue evidence="3">Leaf</tissue>
    </source>
</reference>
<gene>
    <name evidence="3" type="ORF">Taro_032269</name>
</gene>
<feature type="coiled-coil region" evidence="1">
    <location>
        <begin position="266"/>
        <end position="296"/>
    </location>
</feature>
<keyword evidence="4" id="KW-1185">Reference proteome</keyword>
<comment type="caution">
    <text evidence="3">The sequence shown here is derived from an EMBL/GenBank/DDBJ whole genome shotgun (WGS) entry which is preliminary data.</text>
</comment>
<dbReference type="InterPro" id="IPR038588">
    <property type="entry name" value="XS_domain_sf"/>
</dbReference>
<evidence type="ECO:0000256" key="1">
    <source>
        <dbReference type="SAM" id="Coils"/>
    </source>
</evidence>
<evidence type="ECO:0000313" key="3">
    <source>
        <dbReference type="EMBL" id="MQL99543.1"/>
    </source>
</evidence>